<comment type="subcellular location">
    <subcellularLocation>
        <location evidence="1">Cell membrane</location>
        <topology evidence="1">Multi-pass membrane protein</topology>
    </subcellularLocation>
</comment>
<dbReference type="AlphaFoldDB" id="A0A939ML41"/>
<dbReference type="Gene3D" id="1.20.1250.20">
    <property type="entry name" value="MFS general substrate transporter like domains"/>
    <property type="match status" value="2"/>
</dbReference>
<keyword evidence="8" id="KW-1185">Reference proteome</keyword>
<evidence type="ECO:0000256" key="2">
    <source>
        <dbReference type="ARBA" id="ARBA00022692"/>
    </source>
</evidence>
<accession>A0A939ML41</accession>
<dbReference type="SUPFAM" id="SSF103473">
    <property type="entry name" value="MFS general substrate transporter"/>
    <property type="match status" value="2"/>
</dbReference>
<feature type="transmembrane region" description="Helical" evidence="5">
    <location>
        <begin position="49"/>
        <end position="73"/>
    </location>
</feature>
<feature type="transmembrane region" description="Helical" evidence="5">
    <location>
        <begin position="142"/>
        <end position="162"/>
    </location>
</feature>
<evidence type="ECO:0000259" key="6">
    <source>
        <dbReference type="PROSITE" id="PS50850"/>
    </source>
</evidence>
<organism evidence="7 8">
    <name type="scientific">Leucobacter weissii</name>
    <dbReference type="NCBI Taxonomy" id="1983706"/>
    <lineage>
        <taxon>Bacteria</taxon>
        <taxon>Bacillati</taxon>
        <taxon>Actinomycetota</taxon>
        <taxon>Actinomycetes</taxon>
        <taxon>Micrococcales</taxon>
        <taxon>Microbacteriaceae</taxon>
        <taxon>Leucobacter</taxon>
    </lineage>
</organism>
<evidence type="ECO:0000256" key="5">
    <source>
        <dbReference type="SAM" id="Phobius"/>
    </source>
</evidence>
<dbReference type="GO" id="GO:0005886">
    <property type="term" value="C:plasma membrane"/>
    <property type="evidence" value="ECO:0007669"/>
    <property type="project" value="UniProtKB-SubCell"/>
</dbReference>
<protein>
    <submittedName>
        <fullName evidence="7">MFS transporter</fullName>
    </submittedName>
</protein>
<feature type="transmembrane region" description="Helical" evidence="5">
    <location>
        <begin position="174"/>
        <end position="197"/>
    </location>
</feature>
<feature type="transmembrane region" description="Helical" evidence="5">
    <location>
        <begin position="204"/>
        <end position="222"/>
    </location>
</feature>
<comment type="caution">
    <text evidence="7">The sequence shown here is derived from an EMBL/GenBank/DDBJ whole genome shotgun (WGS) entry which is preliminary data.</text>
</comment>
<name>A0A939ML41_9MICO</name>
<feature type="transmembrane region" description="Helical" evidence="5">
    <location>
        <begin position="110"/>
        <end position="130"/>
    </location>
</feature>
<dbReference type="RefSeq" id="WP_208097682.1">
    <property type="nucleotide sequence ID" value="NZ_JAGDYM010000009.1"/>
</dbReference>
<evidence type="ECO:0000313" key="7">
    <source>
        <dbReference type="EMBL" id="MBO1901920.1"/>
    </source>
</evidence>
<dbReference type="PANTHER" id="PTHR23501:SF197">
    <property type="entry name" value="COMD"/>
    <property type="match status" value="1"/>
</dbReference>
<dbReference type="InterPro" id="IPR011701">
    <property type="entry name" value="MFS"/>
</dbReference>
<dbReference type="EMBL" id="JAGDYM010000009">
    <property type="protein sequence ID" value="MBO1901920.1"/>
    <property type="molecule type" value="Genomic_DNA"/>
</dbReference>
<reference evidence="7" key="1">
    <citation type="submission" date="2021-03" db="EMBL/GenBank/DDBJ databases">
        <title>Leucobacter chromiisoli sp. nov., isolated from chromium-containing soil of chemical plant.</title>
        <authorList>
            <person name="Xu Z."/>
        </authorList>
    </citation>
    <scope>NUCLEOTIDE SEQUENCE</scope>
    <source>
        <strain evidence="7">S27</strain>
    </source>
</reference>
<dbReference type="PROSITE" id="PS50850">
    <property type="entry name" value="MFS"/>
    <property type="match status" value="1"/>
</dbReference>
<proteinExistence type="predicted"/>
<evidence type="ECO:0000256" key="3">
    <source>
        <dbReference type="ARBA" id="ARBA00022989"/>
    </source>
</evidence>
<feature type="transmembrane region" description="Helical" evidence="5">
    <location>
        <begin position="242"/>
        <end position="264"/>
    </location>
</feature>
<dbReference type="Pfam" id="PF07690">
    <property type="entry name" value="MFS_1"/>
    <property type="match status" value="1"/>
</dbReference>
<keyword evidence="2 5" id="KW-0812">Transmembrane</keyword>
<keyword evidence="3 5" id="KW-1133">Transmembrane helix</keyword>
<evidence type="ECO:0000313" key="8">
    <source>
        <dbReference type="Proteomes" id="UP000664382"/>
    </source>
</evidence>
<dbReference type="PANTHER" id="PTHR23501">
    <property type="entry name" value="MAJOR FACILITATOR SUPERFAMILY"/>
    <property type="match status" value="1"/>
</dbReference>
<gene>
    <name evidence="7" type="ORF">J4H92_08155</name>
</gene>
<evidence type="ECO:0000256" key="1">
    <source>
        <dbReference type="ARBA" id="ARBA00004651"/>
    </source>
</evidence>
<sequence length="301" mass="30401">MSRTQAETAPPIAARDSAVSAALTLAVFGYALAQTLVFPALSTIQTDLGATPAVGAWIVSGFLLSGTILSPVLGALGDTHGPRRGLLAALLLAALGGIAAMIAPSTIVLIAARIVQGVSLGILPLSFAIVRRSISPHRQQSVSGLLIGAISFPFYLLLPLWAQAPTVQTDAGSVGFGGTITLAGLILLATLALTLWHAQIWQHVVCYALVGLGTGFVFGSQPRLIATHVPVTRTGAANGFNSIARSIGGILATQIIAAIVAAAAHDAPITDQTLTTGLLLTAALALAGILLTPLTATGAHA</sequence>
<feature type="transmembrane region" description="Helical" evidence="5">
    <location>
        <begin position="276"/>
        <end position="296"/>
    </location>
</feature>
<dbReference type="InterPro" id="IPR036259">
    <property type="entry name" value="MFS_trans_sf"/>
</dbReference>
<evidence type="ECO:0000256" key="4">
    <source>
        <dbReference type="ARBA" id="ARBA00023136"/>
    </source>
</evidence>
<dbReference type="GO" id="GO:0022857">
    <property type="term" value="F:transmembrane transporter activity"/>
    <property type="evidence" value="ECO:0007669"/>
    <property type="project" value="InterPro"/>
</dbReference>
<feature type="domain" description="Major facilitator superfamily (MFS) profile" evidence="6">
    <location>
        <begin position="19"/>
        <end position="301"/>
    </location>
</feature>
<feature type="transmembrane region" description="Helical" evidence="5">
    <location>
        <begin position="85"/>
        <end position="104"/>
    </location>
</feature>
<dbReference type="InterPro" id="IPR020846">
    <property type="entry name" value="MFS_dom"/>
</dbReference>
<keyword evidence="4 5" id="KW-0472">Membrane</keyword>
<dbReference type="Proteomes" id="UP000664382">
    <property type="component" value="Unassembled WGS sequence"/>
</dbReference>